<organism evidence="1 2">
    <name type="scientific">Aeromicrobium yanjiei</name>
    <dbReference type="NCBI Taxonomy" id="2662028"/>
    <lineage>
        <taxon>Bacteria</taxon>
        <taxon>Bacillati</taxon>
        <taxon>Actinomycetota</taxon>
        <taxon>Actinomycetes</taxon>
        <taxon>Propionibacteriales</taxon>
        <taxon>Nocardioidaceae</taxon>
        <taxon>Aeromicrobium</taxon>
    </lineage>
</organism>
<dbReference type="PANTHER" id="PTHR18895">
    <property type="entry name" value="HEMK METHYLTRANSFERASE"/>
    <property type="match status" value="1"/>
</dbReference>
<dbReference type="GO" id="GO:0003676">
    <property type="term" value="F:nucleic acid binding"/>
    <property type="evidence" value="ECO:0007669"/>
    <property type="project" value="InterPro"/>
</dbReference>
<dbReference type="KEGG" id="aef:GEV26_02260"/>
<evidence type="ECO:0000313" key="2">
    <source>
        <dbReference type="Proteomes" id="UP000392064"/>
    </source>
</evidence>
<keyword evidence="1" id="KW-0808">Transferase</keyword>
<gene>
    <name evidence="1" type="ORF">GEV26_02260</name>
</gene>
<name>A0A5Q2MPC4_9ACTN</name>
<dbReference type="Gene3D" id="3.40.50.150">
    <property type="entry name" value="Vaccinia Virus protein VP39"/>
    <property type="match status" value="1"/>
</dbReference>
<dbReference type="InterPro" id="IPR029063">
    <property type="entry name" value="SAM-dependent_MTases_sf"/>
</dbReference>
<dbReference type="Pfam" id="PF03602">
    <property type="entry name" value="Cons_hypoth95"/>
    <property type="match status" value="1"/>
</dbReference>
<accession>A0A5Q2MPC4</accession>
<dbReference type="AlphaFoldDB" id="A0A5Q2MPC4"/>
<dbReference type="Proteomes" id="UP000392064">
    <property type="component" value="Chromosome"/>
</dbReference>
<protein>
    <submittedName>
        <fullName evidence="1">Methyltransferase</fullName>
    </submittedName>
</protein>
<reference evidence="1 2" key="1">
    <citation type="submission" date="2019-11" db="EMBL/GenBank/DDBJ databases">
        <authorList>
            <person name="Li J."/>
        </authorList>
    </citation>
    <scope>NUCLEOTIDE SEQUENCE [LARGE SCALE GENOMIC DNA]</scope>
    <source>
        <strain evidence="1 2">MF47</strain>
    </source>
</reference>
<proteinExistence type="predicted"/>
<dbReference type="CDD" id="cd02440">
    <property type="entry name" value="AdoMet_MTases"/>
    <property type="match status" value="1"/>
</dbReference>
<dbReference type="PROSITE" id="PS00092">
    <property type="entry name" value="N6_MTASE"/>
    <property type="match status" value="1"/>
</dbReference>
<dbReference type="PANTHER" id="PTHR18895:SF74">
    <property type="entry name" value="MTRF1L RELEASE FACTOR GLUTAMINE METHYLTRANSFERASE"/>
    <property type="match status" value="1"/>
</dbReference>
<dbReference type="InterPro" id="IPR050320">
    <property type="entry name" value="N5-glutamine_MTase"/>
</dbReference>
<keyword evidence="2" id="KW-1185">Reference proteome</keyword>
<dbReference type="GO" id="GO:0032259">
    <property type="term" value="P:methylation"/>
    <property type="evidence" value="ECO:0007669"/>
    <property type="project" value="UniProtKB-KW"/>
</dbReference>
<dbReference type="GO" id="GO:0008168">
    <property type="term" value="F:methyltransferase activity"/>
    <property type="evidence" value="ECO:0007669"/>
    <property type="project" value="UniProtKB-KW"/>
</dbReference>
<sequence length="206" mass="21977">MPTETIEFGGLQIAFDDRVLRPRAWTIAQSQWAADLVQEAAPGPVLELFAGVGHIGLAAVVDSDRQLVLVDLNPVACELARHNVESAGLAGRVEVREGRIDEVVGDAETYPVIIADPPWVPSAGIHEFPEDPHIAIDGGSDGLDLARTACEVIDRHLQPGGSAIVQLGTVEQAEAIGEHLTDALGSDITLVETRRHDRGVLARLAR</sequence>
<keyword evidence="1" id="KW-0489">Methyltransferase</keyword>
<dbReference type="EMBL" id="CP045737">
    <property type="protein sequence ID" value="QGG43122.1"/>
    <property type="molecule type" value="Genomic_DNA"/>
</dbReference>
<evidence type="ECO:0000313" key="1">
    <source>
        <dbReference type="EMBL" id="QGG43122.1"/>
    </source>
</evidence>
<dbReference type="SUPFAM" id="SSF53335">
    <property type="entry name" value="S-adenosyl-L-methionine-dependent methyltransferases"/>
    <property type="match status" value="1"/>
</dbReference>
<dbReference type="InterPro" id="IPR002052">
    <property type="entry name" value="DNA_methylase_N6_adenine_CS"/>
</dbReference>